<evidence type="ECO:0000256" key="8">
    <source>
        <dbReference type="ARBA" id="ARBA00023004"/>
    </source>
</evidence>
<evidence type="ECO:0000256" key="1">
    <source>
        <dbReference type="ARBA" id="ARBA00003196"/>
    </source>
</evidence>
<keyword evidence="11" id="KW-1185">Reference proteome</keyword>
<feature type="signal peptide" evidence="9">
    <location>
        <begin position="1"/>
        <end position="21"/>
    </location>
</feature>
<dbReference type="GO" id="GO:0005506">
    <property type="term" value="F:iron ion binding"/>
    <property type="evidence" value="ECO:0007669"/>
    <property type="project" value="InterPro"/>
</dbReference>
<evidence type="ECO:0000313" key="10">
    <source>
        <dbReference type="EMBL" id="RKD18678.1"/>
    </source>
</evidence>
<dbReference type="Pfam" id="PF02276">
    <property type="entry name" value="CytoC_RC"/>
    <property type="match status" value="1"/>
</dbReference>
<dbReference type="EMBL" id="MBTA01000004">
    <property type="protein sequence ID" value="RKD18678.1"/>
    <property type="molecule type" value="Genomic_DNA"/>
</dbReference>
<dbReference type="NCBIfam" id="NF033196">
    <property type="entry name" value="c_type_nonphoto"/>
    <property type="match status" value="1"/>
</dbReference>
<dbReference type="RefSeq" id="WP_120180857.1">
    <property type="nucleotide sequence ID" value="NZ_CBINCU010000004.1"/>
</dbReference>
<dbReference type="AlphaFoldDB" id="A0A419S9Y7"/>
<evidence type="ECO:0000256" key="4">
    <source>
        <dbReference type="ARBA" id="ARBA00022531"/>
    </source>
</evidence>
<evidence type="ECO:0000256" key="7">
    <source>
        <dbReference type="ARBA" id="ARBA00022982"/>
    </source>
</evidence>
<name>A0A419S9Y7_9SPHI</name>
<dbReference type="Proteomes" id="UP000283433">
    <property type="component" value="Unassembled WGS sequence"/>
</dbReference>
<keyword evidence="6" id="KW-0479">Metal-binding</keyword>
<keyword evidence="7" id="KW-0249">Electron transport</keyword>
<gene>
    <name evidence="10" type="ORF">BCY91_15200</name>
</gene>
<comment type="caution">
    <text evidence="10">The sequence shown here is derived from an EMBL/GenBank/DDBJ whole genome shotgun (WGS) entry which is preliminary data.</text>
</comment>
<dbReference type="Gene3D" id="1.10.468.10">
    <property type="entry name" value="Photosynthetic Reaction Center, subunit C, domain 2"/>
    <property type="match status" value="1"/>
</dbReference>
<dbReference type="SUPFAM" id="SSF48695">
    <property type="entry name" value="Multiheme cytochromes"/>
    <property type="match status" value="1"/>
</dbReference>
<keyword evidence="5" id="KW-0349">Heme</keyword>
<proteinExistence type="predicted"/>
<dbReference type="InterPro" id="IPR036280">
    <property type="entry name" value="Multihaem_cyt_sf"/>
</dbReference>
<accession>A0A419S9Y7</accession>
<evidence type="ECO:0000313" key="11">
    <source>
        <dbReference type="Proteomes" id="UP000283433"/>
    </source>
</evidence>
<sequence length="137" mass="15627">MKNRLKPFLFLSAIVGIISLAAMVPAKQQDEPKAKNLKVLPKDISHEELDKIMDDFKTALGVKCDFCHARSKDNPKRLDFASDEKEHKEVARDMMRMTNKINKKYFKEHEGNDQIAAIQCVTCHNGNKKPLNMASKN</sequence>
<dbReference type="GO" id="GO:0020037">
    <property type="term" value="F:heme binding"/>
    <property type="evidence" value="ECO:0007669"/>
    <property type="project" value="InterPro"/>
</dbReference>
<evidence type="ECO:0000256" key="5">
    <source>
        <dbReference type="ARBA" id="ARBA00022617"/>
    </source>
</evidence>
<dbReference type="GO" id="GO:0009055">
    <property type="term" value="F:electron transfer activity"/>
    <property type="evidence" value="ECO:0007669"/>
    <property type="project" value="InterPro"/>
</dbReference>
<dbReference type="InterPro" id="IPR003158">
    <property type="entry name" value="Photosyn_RC_cyt_c-su"/>
</dbReference>
<evidence type="ECO:0000256" key="9">
    <source>
        <dbReference type="SAM" id="SignalP"/>
    </source>
</evidence>
<evidence type="ECO:0000256" key="3">
    <source>
        <dbReference type="ARBA" id="ARBA00022448"/>
    </source>
</evidence>
<organism evidence="10 11">
    <name type="scientific">Pelobium manganitolerans</name>
    <dbReference type="NCBI Taxonomy" id="1842495"/>
    <lineage>
        <taxon>Bacteria</taxon>
        <taxon>Pseudomonadati</taxon>
        <taxon>Bacteroidota</taxon>
        <taxon>Sphingobacteriia</taxon>
        <taxon>Sphingobacteriales</taxon>
        <taxon>Sphingobacteriaceae</taxon>
        <taxon>Pelobium</taxon>
    </lineage>
</organism>
<comment type="function">
    <text evidence="1">The reaction center of purple bacteria contains a tightly bound cytochrome molecule which re-reduces the photo oxidized primary electron donor.</text>
</comment>
<reference evidence="10 11" key="1">
    <citation type="submission" date="2016-07" db="EMBL/GenBank/DDBJ databases">
        <title>Genome of Pelobium manganitolerans.</title>
        <authorList>
            <person name="Wu S."/>
            <person name="Wang G."/>
        </authorList>
    </citation>
    <scope>NUCLEOTIDE SEQUENCE [LARGE SCALE GENOMIC DNA]</scope>
    <source>
        <strain evidence="10 11">YS-25</strain>
    </source>
</reference>
<dbReference type="GO" id="GO:0019684">
    <property type="term" value="P:photosynthesis, light reaction"/>
    <property type="evidence" value="ECO:0007669"/>
    <property type="project" value="InterPro"/>
</dbReference>
<keyword evidence="8" id="KW-0408">Iron</keyword>
<feature type="chain" id="PRO_5019349894" description="Photosynthetic reaction center cytochrome c subunit" evidence="9">
    <location>
        <begin position="22"/>
        <end position="137"/>
    </location>
</feature>
<keyword evidence="4" id="KW-0602">Photosynthesis</keyword>
<keyword evidence="9" id="KW-0732">Signal</keyword>
<evidence type="ECO:0000256" key="2">
    <source>
        <dbReference type="ARBA" id="ARBA00015978"/>
    </source>
</evidence>
<dbReference type="InterPro" id="IPR023119">
    <property type="entry name" value="Multihaem_cyt_PRC_cyt_su-like"/>
</dbReference>
<keyword evidence="3" id="KW-0813">Transport</keyword>
<protein>
    <recommendedName>
        <fullName evidence="2">Photosynthetic reaction center cytochrome c subunit</fullName>
    </recommendedName>
</protein>
<dbReference type="GO" id="GO:0030077">
    <property type="term" value="C:plasma membrane light-harvesting complex"/>
    <property type="evidence" value="ECO:0007669"/>
    <property type="project" value="InterPro"/>
</dbReference>
<evidence type="ECO:0000256" key="6">
    <source>
        <dbReference type="ARBA" id="ARBA00022723"/>
    </source>
</evidence>
<dbReference type="OrthoDB" id="951235at2"/>